<protein>
    <submittedName>
        <fullName evidence="2">Uncharacterized protein</fullName>
    </submittedName>
</protein>
<gene>
    <name evidence="2" type="ORF">UA74_07780</name>
</gene>
<evidence type="ECO:0000313" key="2">
    <source>
        <dbReference type="EMBL" id="APU13625.1"/>
    </source>
</evidence>
<reference evidence="3" key="1">
    <citation type="submission" date="2016-06" db="EMBL/GenBank/DDBJ databases">
        <title>Complete genome sequence of Actinoalloteichus fjordicus DSM 46855 (=ADI127-17), type strain of the new species Actinoalloteichus fjordicus.</title>
        <authorList>
            <person name="Ruckert C."/>
            <person name="Nouioui I."/>
            <person name="Willmese J."/>
            <person name="van Wezel G."/>
            <person name="Klenk H.-P."/>
            <person name="Kalinowski J."/>
            <person name="Zotchev S.B."/>
        </authorList>
    </citation>
    <scope>NUCLEOTIDE SEQUENCE [LARGE SCALE GENOMIC DNA]</scope>
    <source>
        <strain evidence="3">ADI127-7</strain>
    </source>
</reference>
<proteinExistence type="predicted"/>
<evidence type="ECO:0000256" key="1">
    <source>
        <dbReference type="SAM" id="MobiDB-lite"/>
    </source>
</evidence>
<organism evidence="2 3">
    <name type="scientific">Actinoalloteichus fjordicus</name>
    <dbReference type="NCBI Taxonomy" id="1612552"/>
    <lineage>
        <taxon>Bacteria</taxon>
        <taxon>Bacillati</taxon>
        <taxon>Actinomycetota</taxon>
        <taxon>Actinomycetes</taxon>
        <taxon>Pseudonocardiales</taxon>
        <taxon>Pseudonocardiaceae</taxon>
        <taxon>Actinoalloteichus</taxon>
    </lineage>
</organism>
<dbReference type="EMBL" id="CP016076">
    <property type="protein sequence ID" value="APU13625.1"/>
    <property type="molecule type" value="Genomic_DNA"/>
</dbReference>
<dbReference type="Proteomes" id="UP000185511">
    <property type="component" value="Chromosome"/>
</dbReference>
<evidence type="ECO:0000313" key="3">
    <source>
        <dbReference type="Proteomes" id="UP000185511"/>
    </source>
</evidence>
<accession>A0AAC9PR13</accession>
<keyword evidence="3" id="KW-1185">Reference proteome</keyword>
<dbReference type="AlphaFoldDB" id="A0AAC9PR13"/>
<feature type="region of interest" description="Disordered" evidence="1">
    <location>
        <begin position="1"/>
        <end position="71"/>
    </location>
</feature>
<feature type="compositionally biased region" description="Basic and acidic residues" evidence="1">
    <location>
        <begin position="10"/>
        <end position="22"/>
    </location>
</feature>
<dbReference type="KEGG" id="acad:UA74_07780"/>
<name>A0AAC9PR13_9PSEU</name>
<sequence>MDAVNTTLAAEDRRRDGLHESSRPLATAHPRAGTDTPRRGTAGAPAVQTASAGVDWSPDRPAGVLPTGDGR</sequence>